<keyword evidence="5 6" id="KW-0472">Membrane</keyword>
<reference evidence="8 9" key="1">
    <citation type="submission" date="2013-07" db="EMBL/GenBank/DDBJ databases">
        <authorList>
            <consortium name="DOE Joint Genome Institute"/>
            <person name="Eisen J."/>
            <person name="Huntemann M."/>
            <person name="Han J."/>
            <person name="Chen A."/>
            <person name="Kyrpides N."/>
            <person name="Mavromatis K."/>
            <person name="Markowitz V."/>
            <person name="Palaniappan K."/>
            <person name="Ivanova N."/>
            <person name="Schaumberg A."/>
            <person name="Pati A."/>
            <person name="Liolios K."/>
            <person name="Nordberg H.P."/>
            <person name="Cantor M.N."/>
            <person name="Hua S.X."/>
            <person name="Woyke T."/>
        </authorList>
    </citation>
    <scope>NUCLEOTIDE SEQUENCE [LARGE SCALE GENOMIC DNA]</scope>
    <source>
        <strain evidence="8 9">DSM 44712</strain>
    </source>
</reference>
<dbReference type="GO" id="GO:0005886">
    <property type="term" value="C:plasma membrane"/>
    <property type="evidence" value="ECO:0007669"/>
    <property type="project" value="UniProtKB-SubCell"/>
</dbReference>
<comment type="caution">
    <text evidence="8">The sequence shown here is derived from an EMBL/GenBank/DDBJ whole genome shotgun (WGS) entry which is preliminary data.</text>
</comment>
<dbReference type="InterPro" id="IPR000515">
    <property type="entry name" value="MetI-like"/>
</dbReference>
<feature type="transmembrane region" description="Helical" evidence="6">
    <location>
        <begin position="157"/>
        <end position="177"/>
    </location>
</feature>
<feature type="transmembrane region" description="Helical" evidence="6">
    <location>
        <begin position="93"/>
        <end position="112"/>
    </location>
</feature>
<dbReference type="InterPro" id="IPR051204">
    <property type="entry name" value="ABC_transp_perm/SBD"/>
</dbReference>
<evidence type="ECO:0000256" key="6">
    <source>
        <dbReference type="RuleBase" id="RU363032"/>
    </source>
</evidence>
<dbReference type="PATRIC" id="fig|927661.3.peg.2138"/>
<proteinExistence type="inferred from homology"/>
<evidence type="ECO:0000256" key="4">
    <source>
        <dbReference type="ARBA" id="ARBA00022989"/>
    </source>
</evidence>
<gene>
    <name evidence="8" type="ORF">CryarDRAFT_2172</name>
</gene>
<dbReference type="Pfam" id="PF00528">
    <property type="entry name" value="BPD_transp_1"/>
    <property type="match status" value="1"/>
</dbReference>
<evidence type="ECO:0000256" key="3">
    <source>
        <dbReference type="ARBA" id="ARBA00022692"/>
    </source>
</evidence>
<feature type="transmembrane region" description="Helical" evidence="6">
    <location>
        <begin position="31"/>
        <end position="52"/>
    </location>
</feature>
<dbReference type="SUPFAM" id="SSF161098">
    <property type="entry name" value="MetI-like"/>
    <property type="match status" value="1"/>
</dbReference>
<evidence type="ECO:0000313" key="8">
    <source>
        <dbReference type="EMBL" id="EXG81077.1"/>
    </source>
</evidence>
<dbReference type="GO" id="GO:0031460">
    <property type="term" value="P:glycine betaine transport"/>
    <property type="evidence" value="ECO:0007669"/>
    <property type="project" value="TreeGrafter"/>
</dbReference>
<dbReference type="InterPro" id="IPR035906">
    <property type="entry name" value="MetI-like_sf"/>
</dbReference>
<dbReference type="CDD" id="cd06261">
    <property type="entry name" value="TM_PBP2"/>
    <property type="match status" value="1"/>
</dbReference>
<dbReference type="Proteomes" id="UP000021053">
    <property type="component" value="Unassembled WGS sequence"/>
</dbReference>
<protein>
    <submittedName>
        <fullName evidence="8">ABC-type proline/glycine betaine transport system, permease component</fullName>
    </submittedName>
</protein>
<comment type="subcellular location">
    <subcellularLocation>
        <location evidence="6">Cell membrane</location>
        <topology evidence="6">Multi-pass membrane protein</topology>
    </subcellularLocation>
    <subcellularLocation>
        <location evidence="1">Membrane</location>
        <topology evidence="1">Multi-pass membrane protein</topology>
    </subcellularLocation>
</comment>
<dbReference type="PROSITE" id="PS50928">
    <property type="entry name" value="ABC_TM1"/>
    <property type="match status" value="1"/>
</dbReference>
<dbReference type="EMBL" id="JFBT01000001">
    <property type="protein sequence ID" value="EXG81077.1"/>
    <property type="molecule type" value="Genomic_DNA"/>
</dbReference>
<feature type="domain" description="ABC transmembrane type-1" evidence="7">
    <location>
        <begin position="27"/>
        <end position="206"/>
    </location>
</feature>
<feature type="transmembrane region" description="Helical" evidence="6">
    <location>
        <begin position="133"/>
        <end position="151"/>
    </location>
</feature>
<keyword evidence="2 6" id="KW-0813">Transport</keyword>
<accession>A0A010ZV42</accession>
<sequence>MNVVSRAIHWFGEASQWSGTDGIPARVGEHLYYSGLSLLIAALIALPLGLYVGHTGRGAFLAVNSAGAARALPTVGLVGLTVVVFGIGLTPTLLPLVALAIPPILVNTYAGVRQVDAQLRDAADGMGMTGFQVLFQVELPVALPLIVLGLRTAAVQIVSTATIAAYVGLGGLGRYIFDGLARREYEVMIGGAVLSVLLALGTEALFVGIQRLIVSPGVRQRALVK</sequence>
<dbReference type="OrthoDB" id="5244012at2"/>
<feature type="transmembrane region" description="Helical" evidence="6">
    <location>
        <begin position="59"/>
        <end position="87"/>
    </location>
</feature>
<evidence type="ECO:0000259" key="7">
    <source>
        <dbReference type="PROSITE" id="PS50928"/>
    </source>
</evidence>
<feature type="transmembrane region" description="Helical" evidence="6">
    <location>
        <begin position="189"/>
        <end position="209"/>
    </location>
</feature>
<dbReference type="Gene3D" id="1.10.3720.10">
    <property type="entry name" value="MetI-like"/>
    <property type="match status" value="1"/>
</dbReference>
<dbReference type="PANTHER" id="PTHR30177">
    <property type="entry name" value="GLYCINE BETAINE/L-PROLINE TRANSPORT SYSTEM PERMEASE PROTEIN PROW"/>
    <property type="match status" value="1"/>
</dbReference>
<dbReference type="RefSeq" id="WP_035861720.1">
    <property type="nucleotide sequence ID" value="NZ_KK073874.1"/>
</dbReference>
<dbReference type="GO" id="GO:0055085">
    <property type="term" value="P:transmembrane transport"/>
    <property type="evidence" value="ECO:0007669"/>
    <property type="project" value="InterPro"/>
</dbReference>
<evidence type="ECO:0000313" key="9">
    <source>
        <dbReference type="Proteomes" id="UP000021053"/>
    </source>
</evidence>
<name>A0A010ZV42_9ACTN</name>
<keyword evidence="4 6" id="KW-1133">Transmembrane helix</keyword>
<dbReference type="HOGENOM" id="CLU_046113_7_1_11"/>
<evidence type="ECO:0000256" key="2">
    <source>
        <dbReference type="ARBA" id="ARBA00022448"/>
    </source>
</evidence>
<dbReference type="PANTHER" id="PTHR30177:SF33">
    <property type="entry name" value="POSSIBLE OSMOPROTECTANT (GLYCINE BETAINE_CARNITINE_CHOLINE_L-PROLINE) TRANSPORT INTEGRAL MEMBRANE PROTEIN ABC TRANSPORTER PROZ"/>
    <property type="match status" value="1"/>
</dbReference>
<comment type="similarity">
    <text evidence="6">Belongs to the binding-protein-dependent transport system permease family.</text>
</comment>
<keyword evidence="3 6" id="KW-0812">Transmembrane</keyword>
<dbReference type="AlphaFoldDB" id="A0A010ZV42"/>
<evidence type="ECO:0000256" key="5">
    <source>
        <dbReference type="ARBA" id="ARBA00023136"/>
    </source>
</evidence>
<evidence type="ECO:0000256" key="1">
    <source>
        <dbReference type="ARBA" id="ARBA00004141"/>
    </source>
</evidence>
<organism evidence="8 9">
    <name type="scientific">Cryptosporangium arvum DSM 44712</name>
    <dbReference type="NCBI Taxonomy" id="927661"/>
    <lineage>
        <taxon>Bacteria</taxon>
        <taxon>Bacillati</taxon>
        <taxon>Actinomycetota</taxon>
        <taxon>Actinomycetes</taxon>
        <taxon>Cryptosporangiales</taxon>
        <taxon>Cryptosporangiaceae</taxon>
        <taxon>Cryptosporangium</taxon>
    </lineage>
</organism>
<keyword evidence="9" id="KW-1185">Reference proteome</keyword>